<dbReference type="SUPFAM" id="SSF52540">
    <property type="entry name" value="P-loop containing nucleoside triphosphate hydrolases"/>
    <property type="match status" value="1"/>
</dbReference>
<accession>A0A1B4LIV5</accession>
<gene>
    <name evidence="3" type="ORF">WJ35_18775</name>
</gene>
<dbReference type="Pfam" id="PF13514">
    <property type="entry name" value="AAA_27"/>
    <property type="match status" value="1"/>
</dbReference>
<dbReference type="PANTHER" id="PTHR41259:SF1">
    <property type="entry name" value="DOUBLE-STRAND BREAK REPAIR RAD50 ATPASE, PUTATIVE-RELATED"/>
    <property type="match status" value="1"/>
</dbReference>
<dbReference type="InterPro" id="IPR027417">
    <property type="entry name" value="P-loop_NTPase"/>
</dbReference>
<evidence type="ECO:0000313" key="3">
    <source>
        <dbReference type="EMBL" id="AOJ77065.1"/>
    </source>
</evidence>
<feature type="coiled-coil region" evidence="1">
    <location>
        <begin position="697"/>
        <end position="724"/>
    </location>
</feature>
<dbReference type="RefSeq" id="WP_069239676.1">
    <property type="nucleotide sequence ID" value="NZ_CP013421.1"/>
</dbReference>
<dbReference type="EMBL" id="CP013421">
    <property type="protein sequence ID" value="AOJ77065.1"/>
    <property type="molecule type" value="Genomic_DNA"/>
</dbReference>
<organism evidence="3 4">
    <name type="scientific">Burkholderia ubonensis</name>
    <dbReference type="NCBI Taxonomy" id="101571"/>
    <lineage>
        <taxon>Bacteria</taxon>
        <taxon>Pseudomonadati</taxon>
        <taxon>Pseudomonadota</taxon>
        <taxon>Betaproteobacteria</taxon>
        <taxon>Burkholderiales</taxon>
        <taxon>Burkholderiaceae</taxon>
        <taxon>Burkholderia</taxon>
        <taxon>Burkholderia cepacia complex</taxon>
    </lineage>
</organism>
<sequence>MRIKRLDLIRYGKFTDAALGFPRADHDFHVIVGPNEAGKSTIRTAVSELLFGMKLQTPLDFLHSTPELRIGGVLEGNAGTLAFHRARGRSSLRTPADDKLPDDYLAAILDGATREFFEQMFGLDHGRLVEGGRSILDASDKLGQVLFESAAGVGSLGPVREELEARSGELWAPRRSGSAFAVAEMSFNEAVGELKAVQVRTRDWVDRKEAREAVDQEIERARAEQRRLETLRSKLERVRRLAPYLKELTFKEAALAELGAVVELPPSAYADLLKAQGDLAAEQKVLEERRADLLAKRQARDAIVPDADALALAGDIEALDRLRGACMNHAQDLLLLGADVERHLSAAAAAAAQLGWPADEAALRAALPKALSLKTVTNLLREHGALHQALIGARESLDERTRELAHAQEQLARVSTVDVPQALRTALADAQGLRGSAQREQALERDIAAVERTLADALDALGQWRRPVDALRVLDVPSAARLGVLLNEASERASAAAAARDARDGAREELERLELQERHFAETHKVVTTADVLAARARRDGAWGDIKRGTVGLDAGAPAVDDAIRLADELVDSRLGTTQAAATLQSLRQQVESARAVLARRQAAMDERERELAAHRSAWAELATAAGVPGMPLADMNDWLAKRDSVLAAQLELDRQRRELATIRDARTATEHALRAALRAVSRADDADGLAALVAIAETYVQTAEKTLAQKESLEDRVREADRGCATARSRAGQAETAYDAWHAQWLEALADAQLSASAGTLAAAEGALGLATTVTVELAAADAPRNRMAAIRAELAALEAGARRLAGALAPSWLAGDDWLDVARRLTVRLAAARETARAVDRADEAVTQADDKVADAAAAVAGAQARVQPLLQLAAVATIDAALPLAERSDRQRALRQAVDAAKQALVRDGDGLSQSAIEAEVEEQDLADVPALLESAKQALGDVGKRLNELAQKQVVAEQAFGAIDGQANAAVAEAKRQEALAAMGDAAEQYLEAATASRLLKWATDRYRDQKQGPMLKRAGEIFAGLTLGEFARLTVDTERTPPALHAKRTKGTAVEVTGMSEGTRDQLFLALRIAALELQLRNRTALPFVADDLFINFDDARAKAGLEALRDLSTRTQVLFLTHHDHLLPLVRDVFGVQVNVVALQREAAGA</sequence>
<name>A0A1B4LIV5_9BURK</name>
<reference evidence="3 4" key="1">
    <citation type="submission" date="2015-12" db="EMBL/GenBank/DDBJ databases">
        <title>Diversity of Burkholderia near neighbor genomes.</title>
        <authorList>
            <person name="Sahl J."/>
            <person name="Wagner D."/>
            <person name="Keim P."/>
        </authorList>
    </citation>
    <scope>NUCLEOTIDE SEQUENCE [LARGE SCALE GENOMIC DNA]</scope>
    <source>
        <strain evidence="3 4">MSMB0783</strain>
    </source>
</reference>
<evidence type="ECO:0000313" key="4">
    <source>
        <dbReference type="Proteomes" id="UP000243680"/>
    </source>
</evidence>
<dbReference type="AlphaFoldDB" id="A0A1B4LIV5"/>
<proteinExistence type="predicted"/>
<evidence type="ECO:0000256" key="1">
    <source>
        <dbReference type="SAM" id="Coils"/>
    </source>
</evidence>
<dbReference type="Proteomes" id="UP000243680">
    <property type="component" value="Chromosome 3"/>
</dbReference>
<keyword evidence="1" id="KW-0175">Coiled coil</keyword>
<protein>
    <submittedName>
        <fullName evidence="3">Chromosome segregation protein SMC</fullName>
    </submittedName>
</protein>
<dbReference type="Gene3D" id="3.40.50.300">
    <property type="entry name" value="P-loop containing nucleotide triphosphate hydrolases"/>
    <property type="match status" value="2"/>
</dbReference>
<dbReference type="PANTHER" id="PTHR41259">
    <property type="entry name" value="DOUBLE-STRAND BREAK REPAIR RAD50 ATPASE, PUTATIVE-RELATED"/>
    <property type="match status" value="1"/>
</dbReference>
<evidence type="ECO:0000259" key="2">
    <source>
        <dbReference type="Pfam" id="PF13514"/>
    </source>
</evidence>
<dbReference type="InterPro" id="IPR038734">
    <property type="entry name" value="YhaN_AAA"/>
</dbReference>
<feature type="domain" description="YhaN AAA" evidence="2">
    <location>
        <begin position="1"/>
        <end position="204"/>
    </location>
</feature>
<feature type="coiled-coil region" evidence="1">
    <location>
        <begin position="207"/>
        <end position="241"/>
    </location>
</feature>